<gene>
    <name evidence="1" type="ORF">ACFSF0_10670</name>
</gene>
<evidence type="ECO:0008006" key="3">
    <source>
        <dbReference type="Google" id="ProtNLM"/>
    </source>
</evidence>
<dbReference type="Proteomes" id="UP001597304">
    <property type="component" value="Unassembled WGS sequence"/>
</dbReference>
<dbReference type="RefSeq" id="WP_147911434.1">
    <property type="nucleotide sequence ID" value="NZ_JBHUEJ010000019.1"/>
</dbReference>
<keyword evidence="2" id="KW-1185">Reference proteome</keyword>
<proteinExistence type="predicted"/>
<evidence type="ECO:0000313" key="2">
    <source>
        <dbReference type="Proteomes" id="UP001597304"/>
    </source>
</evidence>
<organism evidence="1 2">
    <name type="scientific">Ottowia flava</name>
    <dbReference type="NCBI Taxonomy" id="2675430"/>
    <lineage>
        <taxon>Bacteria</taxon>
        <taxon>Pseudomonadati</taxon>
        <taxon>Pseudomonadota</taxon>
        <taxon>Betaproteobacteria</taxon>
        <taxon>Burkholderiales</taxon>
        <taxon>Comamonadaceae</taxon>
        <taxon>Ottowia</taxon>
    </lineage>
</organism>
<dbReference type="EMBL" id="JBHUEJ010000019">
    <property type="protein sequence ID" value="MFD1711072.1"/>
    <property type="molecule type" value="Genomic_DNA"/>
</dbReference>
<evidence type="ECO:0000313" key="1">
    <source>
        <dbReference type="EMBL" id="MFD1711072.1"/>
    </source>
</evidence>
<accession>A0ABW4KVE1</accession>
<name>A0ABW4KVE1_9BURK</name>
<comment type="caution">
    <text evidence="1">The sequence shown here is derived from an EMBL/GenBank/DDBJ whole genome shotgun (WGS) entry which is preliminary data.</text>
</comment>
<protein>
    <recommendedName>
        <fullName evidence="3">Dienelactone hydrolase domain-containing protein</fullName>
    </recommendedName>
</protein>
<sequence length="89" mass="9394">MLTFTGLAHGATGLVQLPATATHGRMAIVYPSDAALSQSPPKLPPRAARVMDDPPGCHRREIPRAYAAIVQFFNQQLCPTAATPSSQPG</sequence>
<reference evidence="2" key="1">
    <citation type="journal article" date="2019" name="Int. J. Syst. Evol. Microbiol.">
        <title>The Global Catalogue of Microorganisms (GCM) 10K type strain sequencing project: providing services to taxonomists for standard genome sequencing and annotation.</title>
        <authorList>
            <consortium name="The Broad Institute Genomics Platform"/>
            <consortium name="The Broad Institute Genome Sequencing Center for Infectious Disease"/>
            <person name="Wu L."/>
            <person name="Ma J."/>
        </authorList>
    </citation>
    <scope>NUCLEOTIDE SEQUENCE [LARGE SCALE GENOMIC DNA]</scope>
    <source>
        <strain evidence="2">LMG 29247</strain>
    </source>
</reference>